<sequence>MRSYNLGASVPEDAIYKDVVVIGNGPSGIMLSYILAGNWPYYTGRPHPDEMLTARLKGIPAGHSLLEEDLNFLSQADRMELFVSRKRMPSVDLAIETSWSGKSSTASPPGLEGRSNNPMSLLSDMLMHPYADVGLELPSLLEWRHHPEHQVDHIVLGKGPPGGAWQVMDANILTISLGSWMQLPGVDYRLWEAVDSGSEVLSSRNCRASVRSVARYYSDYVRTRRISRFFRNRTVVTAVRPMDTALTQCRDSIDPETGMQIHQPEVRWQVEGYDSTTRVPFTYVCNRVVLATGANDIPNRLGVPGELDNPDYVIHDLATLEKCLDRLVEEEGIDREGSPCEAQCDPILVVGAGLSAADAVIAARFRSLPIIHVFRSKSPQFNGRQLPEEMYPEYHKVHQMMNDRSASYPHYTAMPEHNLVEICPDKKVRLQGPDGKISVHQVSVVTILIGSRQDLSILPSNLNLASDTSRPVDCRSNPVLVDPFSYAAVRAPAGMHVVGPLAGDNFVRFLQGGAIAVASNIHKDKSKRETVL</sequence>
<evidence type="ECO:0000313" key="1">
    <source>
        <dbReference type="EMBL" id="CAD7607266.1"/>
    </source>
</evidence>
<organism evidence="1">
    <name type="scientific">Timema genevievae</name>
    <name type="common">Walking stick</name>
    <dbReference type="NCBI Taxonomy" id="629358"/>
    <lineage>
        <taxon>Eukaryota</taxon>
        <taxon>Metazoa</taxon>
        <taxon>Ecdysozoa</taxon>
        <taxon>Arthropoda</taxon>
        <taxon>Hexapoda</taxon>
        <taxon>Insecta</taxon>
        <taxon>Pterygota</taxon>
        <taxon>Neoptera</taxon>
        <taxon>Polyneoptera</taxon>
        <taxon>Phasmatodea</taxon>
        <taxon>Timematodea</taxon>
        <taxon>Timematoidea</taxon>
        <taxon>Timematidae</taxon>
        <taxon>Timema</taxon>
    </lineage>
</organism>
<dbReference type="InterPro" id="IPR036188">
    <property type="entry name" value="FAD/NAD-bd_sf"/>
</dbReference>
<dbReference type="PANTHER" id="PTHR15192:SF8">
    <property type="entry name" value="FAD_NAD(P)-BINDING DOMAIN-CONTAINING PROTEIN"/>
    <property type="match status" value="1"/>
</dbReference>
<dbReference type="EMBL" id="OE845402">
    <property type="protein sequence ID" value="CAD7607266.1"/>
    <property type="molecule type" value="Genomic_DNA"/>
</dbReference>
<reference evidence="1" key="1">
    <citation type="submission" date="2020-11" db="EMBL/GenBank/DDBJ databases">
        <authorList>
            <person name="Tran Van P."/>
        </authorList>
    </citation>
    <scope>NUCLEOTIDE SEQUENCE</scope>
</reference>
<proteinExistence type="predicted"/>
<protein>
    <recommendedName>
        <fullName evidence="2">Oxidative stress-induced growth inhibitor 2</fullName>
    </recommendedName>
</protein>
<dbReference type="Gene3D" id="3.50.50.60">
    <property type="entry name" value="FAD/NAD(P)-binding domain"/>
    <property type="match status" value="1"/>
</dbReference>
<dbReference type="AlphaFoldDB" id="A0A7R9PR08"/>
<dbReference type="SUPFAM" id="SSF51905">
    <property type="entry name" value="FAD/NAD(P)-binding domain"/>
    <property type="match status" value="1"/>
</dbReference>
<dbReference type="PANTHER" id="PTHR15192">
    <property type="entry name" value="PROTEIN CBG05349"/>
    <property type="match status" value="1"/>
</dbReference>
<evidence type="ECO:0008006" key="2">
    <source>
        <dbReference type="Google" id="ProtNLM"/>
    </source>
</evidence>
<dbReference type="InterPro" id="IPR029731">
    <property type="entry name" value="OSGIN1/2"/>
</dbReference>
<name>A0A7R9PR08_TIMGE</name>
<gene>
    <name evidence="1" type="ORF">TGEB3V08_LOCUS10147</name>
</gene>
<accession>A0A7R9PR08</accession>